<protein>
    <recommendedName>
        <fullName evidence="6">ABC transporter domain-containing protein</fullName>
    </recommendedName>
</protein>
<dbReference type="Pfam" id="PF00005">
    <property type="entry name" value="ABC_tran"/>
    <property type="match status" value="1"/>
</dbReference>
<evidence type="ECO:0000256" key="4">
    <source>
        <dbReference type="ARBA" id="ARBA00022989"/>
    </source>
</evidence>
<dbReference type="PANTHER" id="PTHR11384:SF59">
    <property type="entry name" value="LYSOSOMAL COBALAMIN TRANSPORTER ABCD4"/>
    <property type="match status" value="1"/>
</dbReference>
<keyword evidence="2" id="KW-0813">Transport</keyword>
<dbReference type="EMBL" id="CAUYUJ010002910">
    <property type="protein sequence ID" value="CAK0802947.1"/>
    <property type="molecule type" value="Genomic_DNA"/>
</dbReference>
<comment type="similarity">
    <text evidence="1">Belongs to the ABC transporter superfamily. ABCD family. Peroxisomal fatty acyl CoA transporter (TC 3.A.1.203) subfamily.</text>
</comment>
<feature type="non-terminal residue" evidence="7">
    <location>
        <position position="265"/>
    </location>
</feature>
<keyword evidence="3" id="KW-0812">Transmembrane</keyword>
<dbReference type="InterPro" id="IPR050835">
    <property type="entry name" value="ABC_transporter_sub-D"/>
</dbReference>
<evidence type="ECO:0000256" key="5">
    <source>
        <dbReference type="ARBA" id="ARBA00023136"/>
    </source>
</evidence>
<evidence type="ECO:0000259" key="6">
    <source>
        <dbReference type="Pfam" id="PF00005"/>
    </source>
</evidence>
<evidence type="ECO:0000313" key="8">
    <source>
        <dbReference type="Proteomes" id="UP001189429"/>
    </source>
</evidence>
<dbReference type="PROSITE" id="PS00675">
    <property type="entry name" value="SIGMA54_INTERACT_1"/>
    <property type="match status" value="1"/>
</dbReference>
<evidence type="ECO:0000313" key="7">
    <source>
        <dbReference type="EMBL" id="CAK0802947.1"/>
    </source>
</evidence>
<dbReference type="InterPro" id="IPR025662">
    <property type="entry name" value="Sigma_54_int_dom_ATP-bd_1"/>
</dbReference>
<dbReference type="InterPro" id="IPR003439">
    <property type="entry name" value="ABC_transporter-like_ATP-bd"/>
</dbReference>
<evidence type="ECO:0000256" key="3">
    <source>
        <dbReference type="ARBA" id="ARBA00022692"/>
    </source>
</evidence>
<organism evidence="7 8">
    <name type="scientific">Prorocentrum cordatum</name>
    <dbReference type="NCBI Taxonomy" id="2364126"/>
    <lineage>
        <taxon>Eukaryota</taxon>
        <taxon>Sar</taxon>
        <taxon>Alveolata</taxon>
        <taxon>Dinophyceae</taxon>
        <taxon>Prorocentrales</taxon>
        <taxon>Prorocentraceae</taxon>
        <taxon>Prorocentrum</taxon>
    </lineage>
</organism>
<evidence type="ECO:0000256" key="2">
    <source>
        <dbReference type="ARBA" id="ARBA00022448"/>
    </source>
</evidence>
<keyword evidence="5" id="KW-0472">Membrane</keyword>
<feature type="non-terminal residue" evidence="7">
    <location>
        <position position="1"/>
    </location>
</feature>
<gene>
    <name evidence="7" type="ORF">PCOR1329_LOCUS10285</name>
</gene>
<keyword evidence="8" id="KW-1185">Reference proteome</keyword>
<evidence type="ECO:0000256" key="1">
    <source>
        <dbReference type="ARBA" id="ARBA00008575"/>
    </source>
</evidence>
<reference evidence="7" key="1">
    <citation type="submission" date="2023-10" db="EMBL/GenBank/DDBJ databases">
        <authorList>
            <person name="Chen Y."/>
            <person name="Shah S."/>
            <person name="Dougan E. K."/>
            <person name="Thang M."/>
            <person name="Chan C."/>
        </authorList>
    </citation>
    <scope>NUCLEOTIDE SEQUENCE [LARGE SCALE GENOMIC DNA]</scope>
</reference>
<dbReference type="PANTHER" id="PTHR11384">
    <property type="entry name" value="ATP-BINDING CASSETTE, SUB-FAMILY D MEMBER"/>
    <property type="match status" value="1"/>
</dbReference>
<comment type="caution">
    <text evidence="7">The sequence shown here is derived from an EMBL/GenBank/DDBJ whole genome shotgun (WGS) entry which is preliminary data.</text>
</comment>
<sequence>SISAGMVYIGLCFGVQTSLSSLQNVFVTFKSFDLIPRQCAALLDRGAKYTSHARTLQLLAERDHESNDHILTREAAPPAASGGAVAWAARPRPLREPSLDLRGVHLWVPGKIQQLVLSDFSVQLQPGESMLLVGETGVGKSLLLRAINGLWSHGCGTVVRCDRRSVACVPQRPFVFMGTLRDNLVYPDLEGSSDIETDRILEVLETVGLRHFVESVGLDSEGQWQAVLSLGQQQRLGAARELLRRGVRLALLDEATSALDLGNER</sequence>
<accession>A0ABN9QE27</accession>
<proteinExistence type="inferred from homology"/>
<keyword evidence="4" id="KW-1133">Transmembrane helix</keyword>
<feature type="domain" description="ABC transporter" evidence="6">
    <location>
        <begin position="117"/>
        <end position="257"/>
    </location>
</feature>
<dbReference type="Gene3D" id="3.40.50.300">
    <property type="entry name" value="P-loop containing nucleotide triphosphate hydrolases"/>
    <property type="match status" value="1"/>
</dbReference>
<dbReference type="Proteomes" id="UP001189429">
    <property type="component" value="Unassembled WGS sequence"/>
</dbReference>
<name>A0ABN9QE27_9DINO</name>
<dbReference type="InterPro" id="IPR027417">
    <property type="entry name" value="P-loop_NTPase"/>
</dbReference>
<dbReference type="SUPFAM" id="SSF52540">
    <property type="entry name" value="P-loop containing nucleoside triphosphate hydrolases"/>
    <property type="match status" value="1"/>
</dbReference>